<accession>A0A845EVJ6</accession>
<dbReference type="PANTHER" id="PTHR37299:SF1">
    <property type="entry name" value="STAGE 0 SPORULATION PROTEIN A HOMOLOG"/>
    <property type="match status" value="1"/>
</dbReference>
<dbReference type="PROSITE" id="PS50930">
    <property type="entry name" value="HTH_LYTTR"/>
    <property type="match status" value="1"/>
</dbReference>
<sequence length="249" mass="29008">MNKFNVLIVDDEPNCNYILKSHLNNYTDIENIYEFTDSRAALSYLEENPVDLVFLDIDMPNMNGLTLTKELKNKYPEISVVFVTGHTDYALYGYELYPLDFLIKPINPLRLEQCLTHFRKIHTNPKVSGSVERNTSGKKISVRSSGSICFINVKDINFIEKRIRKCVINTADNKEIECNHTLSELEKMLGRHGFIRPHQSFLIPLDKISEIKPDEFMKSYVIEIENVKDEIRVSKNRYKELKEIILETL</sequence>
<protein>
    <submittedName>
        <fullName evidence="5">Response regulator</fullName>
    </submittedName>
</protein>
<feature type="coiled-coil region" evidence="2">
    <location>
        <begin position="217"/>
        <end position="244"/>
    </location>
</feature>
<dbReference type="InterPro" id="IPR007492">
    <property type="entry name" value="LytTR_DNA-bd_dom"/>
</dbReference>
<evidence type="ECO:0000259" key="4">
    <source>
        <dbReference type="PROSITE" id="PS50930"/>
    </source>
</evidence>
<evidence type="ECO:0000313" key="5">
    <source>
        <dbReference type="EMBL" id="MYL62198.1"/>
    </source>
</evidence>
<dbReference type="PROSITE" id="PS50110">
    <property type="entry name" value="RESPONSE_REGULATORY"/>
    <property type="match status" value="1"/>
</dbReference>
<dbReference type="InterPro" id="IPR001789">
    <property type="entry name" value="Sig_transdc_resp-reg_receiver"/>
</dbReference>
<evidence type="ECO:0000256" key="1">
    <source>
        <dbReference type="PROSITE-ProRule" id="PRU00169"/>
    </source>
</evidence>
<dbReference type="EMBL" id="WMEY01000001">
    <property type="protein sequence ID" value="MYL62198.1"/>
    <property type="molecule type" value="Genomic_DNA"/>
</dbReference>
<keyword evidence="1" id="KW-0597">Phosphoprotein</keyword>
<dbReference type="Pfam" id="PF00072">
    <property type="entry name" value="Response_reg"/>
    <property type="match status" value="1"/>
</dbReference>
<proteinExistence type="predicted"/>
<dbReference type="RefSeq" id="WP_160918069.1">
    <property type="nucleotide sequence ID" value="NZ_WMEY01000001.1"/>
</dbReference>
<dbReference type="Gene3D" id="2.40.50.1020">
    <property type="entry name" value="LytTr DNA-binding domain"/>
    <property type="match status" value="1"/>
</dbReference>
<keyword evidence="2" id="KW-0175">Coiled coil</keyword>
<dbReference type="SMART" id="SM00850">
    <property type="entry name" value="LytTR"/>
    <property type="match status" value="1"/>
</dbReference>
<dbReference type="SMART" id="SM00448">
    <property type="entry name" value="REC"/>
    <property type="match status" value="1"/>
</dbReference>
<reference evidence="5 6" key="1">
    <citation type="submission" date="2019-11" db="EMBL/GenBank/DDBJ databases">
        <title>Genome sequences of 17 halophilic strains isolated from different environments.</title>
        <authorList>
            <person name="Furrow R.E."/>
        </authorList>
    </citation>
    <scope>NUCLEOTIDE SEQUENCE [LARGE SCALE GENOMIC DNA]</scope>
    <source>
        <strain evidence="5 6">22506_14_FS</strain>
    </source>
</reference>
<dbReference type="GO" id="GO:0003677">
    <property type="term" value="F:DNA binding"/>
    <property type="evidence" value="ECO:0007669"/>
    <property type="project" value="InterPro"/>
</dbReference>
<dbReference type="SUPFAM" id="SSF52172">
    <property type="entry name" value="CheY-like"/>
    <property type="match status" value="1"/>
</dbReference>
<feature type="modified residue" description="4-aspartylphosphate" evidence="1">
    <location>
        <position position="56"/>
    </location>
</feature>
<name>A0A845EVJ6_9BACL</name>
<dbReference type="InterPro" id="IPR046947">
    <property type="entry name" value="LytR-like"/>
</dbReference>
<dbReference type="AlphaFoldDB" id="A0A845EVJ6"/>
<feature type="domain" description="HTH LytTR-type" evidence="4">
    <location>
        <begin position="140"/>
        <end position="247"/>
    </location>
</feature>
<dbReference type="PANTHER" id="PTHR37299">
    <property type="entry name" value="TRANSCRIPTIONAL REGULATOR-RELATED"/>
    <property type="match status" value="1"/>
</dbReference>
<comment type="caution">
    <text evidence="5">The sequence shown here is derived from an EMBL/GenBank/DDBJ whole genome shotgun (WGS) entry which is preliminary data.</text>
</comment>
<dbReference type="GO" id="GO:0000156">
    <property type="term" value="F:phosphorelay response regulator activity"/>
    <property type="evidence" value="ECO:0007669"/>
    <property type="project" value="InterPro"/>
</dbReference>
<feature type="domain" description="Response regulatory" evidence="3">
    <location>
        <begin position="5"/>
        <end position="119"/>
    </location>
</feature>
<evidence type="ECO:0000259" key="3">
    <source>
        <dbReference type="PROSITE" id="PS50110"/>
    </source>
</evidence>
<evidence type="ECO:0000256" key="2">
    <source>
        <dbReference type="SAM" id="Coils"/>
    </source>
</evidence>
<organism evidence="5 6">
    <name type="scientific">Guptibacillus hwajinpoensis</name>
    <dbReference type="NCBI Taxonomy" id="208199"/>
    <lineage>
        <taxon>Bacteria</taxon>
        <taxon>Bacillati</taxon>
        <taxon>Bacillota</taxon>
        <taxon>Bacilli</taxon>
        <taxon>Bacillales</taxon>
        <taxon>Guptibacillaceae</taxon>
        <taxon>Guptibacillus</taxon>
    </lineage>
</organism>
<dbReference type="InterPro" id="IPR011006">
    <property type="entry name" value="CheY-like_superfamily"/>
</dbReference>
<dbReference type="Gene3D" id="3.40.50.2300">
    <property type="match status" value="1"/>
</dbReference>
<dbReference type="Proteomes" id="UP000447833">
    <property type="component" value="Unassembled WGS sequence"/>
</dbReference>
<dbReference type="Pfam" id="PF04397">
    <property type="entry name" value="LytTR"/>
    <property type="match status" value="1"/>
</dbReference>
<gene>
    <name evidence="5" type="ORF">GLW07_02390</name>
</gene>
<evidence type="ECO:0000313" key="6">
    <source>
        <dbReference type="Proteomes" id="UP000447833"/>
    </source>
</evidence>